<keyword evidence="13" id="KW-0325">Glycoprotein</keyword>
<keyword evidence="12 17" id="KW-0675">Receptor</keyword>
<dbReference type="InterPro" id="IPR000935">
    <property type="entry name" value="Thrmbn_rcpt"/>
</dbReference>
<dbReference type="PANTHER" id="PTHR24232:SF20">
    <property type="entry name" value="PROTEINASE-ACTIVATED RECEPTOR 1"/>
    <property type="match status" value="1"/>
</dbReference>
<evidence type="ECO:0000256" key="4">
    <source>
        <dbReference type="ARBA" id="ARBA00022692"/>
    </source>
</evidence>
<reference evidence="21" key="1">
    <citation type="submission" date="2021-01" db="EMBL/GenBank/DDBJ databases">
        <authorList>
            <person name="Zahm M."/>
            <person name="Roques C."/>
            <person name="Cabau C."/>
            <person name="Klopp C."/>
            <person name="Donnadieu C."/>
            <person name="Jouanno E."/>
            <person name="Lampietro C."/>
            <person name="Louis A."/>
            <person name="Herpin A."/>
            <person name="Echchiki A."/>
            <person name="Berthelot C."/>
            <person name="Parey E."/>
            <person name="Roest-Crollius H."/>
            <person name="Braasch I."/>
            <person name="Postlethwait J."/>
            <person name="Bobe J."/>
            <person name="Montfort J."/>
            <person name="Bouchez O."/>
            <person name="Begum T."/>
            <person name="Mejri S."/>
            <person name="Adams A."/>
            <person name="Chen W.-J."/>
            <person name="Guiguen Y."/>
        </authorList>
    </citation>
    <scope>NUCLEOTIDE SEQUENCE</scope>
    <source>
        <strain evidence="21">YG-15Mar2019-1</strain>
        <tissue evidence="21">Brain</tissue>
    </source>
</reference>
<dbReference type="AlphaFoldDB" id="A0A9D3Q980"/>
<keyword evidence="3" id="KW-1003">Cell membrane</keyword>
<evidence type="ECO:0000256" key="7">
    <source>
        <dbReference type="ARBA" id="ARBA00022989"/>
    </source>
</evidence>
<keyword evidence="14 17" id="KW-0807">Transducer</keyword>
<dbReference type="OrthoDB" id="8881832at2759"/>
<organism evidence="21 22">
    <name type="scientific">Megalops atlanticus</name>
    <name type="common">Tarpon</name>
    <name type="synonym">Clupea gigantea</name>
    <dbReference type="NCBI Taxonomy" id="7932"/>
    <lineage>
        <taxon>Eukaryota</taxon>
        <taxon>Metazoa</taxon>
        <taxon>Chordata</taxon>
        <taxon>Craniata</taxon>
        <taxon>Vertebrata</taxon>
        <taxon>Euteleostomi</taxon>
        <taxon>Actinopterygii</taxon>
        <taxon>Neopterygii</taxon>
        <taxon>Teleostei</taxon>
        <taxon>Elopiformes</taxon>
        <taxon>Megalopidae</taxon>
        <taxon>Megalops</taxon>
    </lineage>
</organism>
<feature type="transmembrane region" description="Helical" evidence="18">
    <location>
        <begin position="334"/>
        <end position="357"/>
    </location>
</feature>
<dbReference type="InterPro" id="IPR000276">
    <property type="entry name" value="GPCR_Rhodpsn"/>
</dbReference>
<evidence type="ECO:0000256" key="11">
    <source>
        <dbReference type="ARBA" id="ARBA00023157"/>
    </source>
</evidence>
<dbReference type="Gene3D" id="1.20.1070.10">
    <property type="entry name" value="Rhodopsin 7-helix transmembrane proteins"/>
    <property type="match status" value="1"/>
</dbReference>
<dbReference type="EMBL" id="JAFDVH010000004">
    <property type="protein sequence ID" value="KAG7481415.1"/>
    <property type="molecule type" value="Genomic_DNA"/>
</dbReference>
<evidence type="ECO:0000256" key="6">
    <source>
        <dbReference type="ARBA" id="ARBA00022729"/>
    </source>
</evidence>
<accession>A0A9D3Q980</accession>
<dbReference type="GO" id="GO:0015057">
    <property type="term" value="F:thrombin-activated receptor activity"/>
    <property type="evidence" value="ECO:0007669"/>
    <property type="project" value="InterPro"/>
</dbReference>
<keyword evidence="22" id="KW-1185">Reference proteome</keyword>
<evidence type="ECO:0000256" key="3">
    <source>
        <dbReference type="ARBA" id="ARBA00022475"/>
    </source>
</evidence>
<dbReference type="GO" id="GO:0007200">
    <property type="term" value="P:phospholipase C-activating G protein-coupled receptor signaling pathway"/>
    <property type="evidence" value="ECO:0007669"/>
    <property type="project" value="TreeGrafter"/>
</dbReference>
<dbReference type="PANTHER" id="PTHR24232">
    <property type="entry name" value="G-PROTEIN COUPLED RECEPTOR"/>
    <property type="match status" value="1"/>
</dbReference>
<feature type="transmembrane region" description="Helical" evidence="18">
    <location>
        <begin position="122"/>
        <end position="142"/>
    </location>
</feature>
<keyword evidence="9" id="KW-0094">Blood coagulation</keyword>
<dbReference type="Pfam" id="PF00001">
    <property type="entry name" value="7tm_1"/>
    <property type="match status" value="1"/>
</dbReference>
<dbReference type="GO" id="GO:0005886">
    <property type="term" value="C:plasma membrane"/>
    <property type="evidence" value="ECO:0007669"/>
    <property type="project" value="UniProtKB-SubCell"/>
</dbReference>
<keyword evidence="7 18" id="KW-1133">Transmembrane helix</keyword>
<dbReference type="Proteomes" id="UP001046870">
    <property type="component" value="Chromosome 4"/>
</dbReference>
<keyword evidence="8 17" id="KW-0297">G-protein coupled receptor</keyword>
<dbReference type="PRINTS" id="PR00908">
    <property type="entry name" value="THROMBINR"/>
</dbReference>
<evidence type="ECO:0000256" key="17">
    <source>
        <dbReference type="RuleBase" id="RU000688"/>
    </source>
</evidence>
<dbReference type="GO" id="GO:0007596">
    <property type="term" value="P:blood coagulation"/>
    <property type="evidence" value="ECO:0007669"/>
    <property type="project" value="UniProtKB-KW"/>
</dbReference>
<evidence type="ECO:0000256" key="12">
    <source>
        <dbReference type="ARBA" id="ARBA00023170"/>
    </source>
</evidence>
<feature type="transmembrane region" description="Helical" evidence="18">
    <location>
        <begin position="251"/>
        <end position="276"/>
    </location>
</feature>
<proteinExistence type="inferred from homology"/>
<feature type="chain" id="PRO_5039095232" description="Proteinase-activated receptor 1" evidence="19">
    <location>
        <begin position="20"/>
        <end position="408"/>
    </location>
</feature>
<evidence type="ECO:0000256" key="15">
    <source>
        <dbReference type="ARBA" id="ARBA00031780"/>
    </source>
</evidence>
<evidence type="ECO:0000313" key="22">
    <source>
        <dbReference type="Proteomes" id="UP001046870"/>
    </source>
</evidence>
<keyword evidence="4 17" id="KW-0812">Transmembrane</keyword>
<dbReference type="FunFam" id="1.20.1070.10:FF:000040">
    <property type="entry name" value="Coagulation factor 2 (thrombin) receptor"/>
    <property type="match status" value="1"/>
</dbReference>
<dbReference type="SUPFAM" id="SSF81321">
    <property type="entry name" value="Family A G protein-coupled receptor-like"/>
    <property type="match status" value="1"/>
</dbReference>
<dbReference type="CDD" id="cd15369">
    <property type="entry name" value="7tmA_PAR1"/>
    <property type="match status" value="1"/>
</dbReference>
<dbReference type="PRINTS" id="PR00237">
    <property type="entry name" value="GPCRRHODOPSN"/>
</dbReference>
<comment type="similarity">
    <text evidence="17">Belongs to the G-protein coupled receptor 1 family.</text>
</comment>
<dbReference type="PROSITE" id="PS50262">
    <property type="entry name" value="G_PROTEIN_RECEP_F1_2"/>
    <property type="match status" value="1"/>
</dbReference>
<protein>
    <recommendedName>
        <fullName evidence="2">Proteinase-activated receptor 1</fullName>
    </recommendedName>
    <alternativeName>
        <fullName evidence="15">Thrombin receptor</fullName>
    </alternativeName>
</protein>
<evidence type="ECO:0000313" key="21">
    <source>
        <dbReference type="EMBL" id="KAG7481415.1"/>
    </source>
</evidence>
<evidence type="ECO:0000259" key="20">
    <source>
        <dbReference type="PROSITE" id="PS50262"/>
    </source>
</evidence>
<feature type="domain" description="G-protein coupled receptors family 1 profile" evidence="20">
    <location>
        <begin position="104"/>
        <end position="355"/>
    </location>
</feature>
<dbReference type="InterPro" id="IPR003912">
    <property type="entry name" value="Protea_act_rcpt"/>
</dbReference>
<evidence type="ECO:0000256" key="13">
    <source>
        <dbReference type="ARBA" id="ARBA00023180"/>
    </source>
</evidence>
<sequence>MFFKAVIVLTLLGLYTAAAIPFNGSVRTFSGFFLTVTDEPIEFLDVQEGSASGFGSESTQERKPPVAKKHYYISKEASQFLTGALVTAFIPSVYVLVFIISVPLNGAAVFMFVRKIRPKKPAAIYMLNLAVADLLFVLLLPFKMSYHFNGNNWVFGSWTCRLVTSAFYCNMYCSILLMMCISVDRFLAVVYPIESLSWRSQQNAVAVCGAMWLLSVAGVMPIFLSEQTVRLPELGITTCHDVLDVEQQRGYYLYFFPIFCAVFFFIPLVFTTVCYLRIIQALGAAGVSDPAKRSRAVFMAATVLAVFVVCFTPANVILLAHYVQFAHHHSDGSYAAYLLSMCIGTVSCCLDPLLYYFGSSQCRKQVAGFLRCRAAPVLERSTQSGSTRTSKMETFQSNLGSQYKKLVA</sequence>
<dbReference type="GO" id="GO:0035025">
    <property type="term" value="P:positive regulation of Rho protein signal transduction"/>
    <property type="evidence" value="ECO:0007669"/>
    <property type="project" value="TreeGrafter"/>
</dbReference>
<gene>
    <name evidence="21" type="ORF">MATL_G00066500</name>
</gene>
<feature type="disulfide bond" evidence="16">
    <location>
        <begin position="160"/>
        <end position="239"/>
    </location>
</feature>
<evidence type="ECO:0000256" key="9">
    <source>
        <dbReference type="ARBA" id="ARBA00023084"/>
    </source>
</evidence>
<dbReference type="PROSITE" id="PS00237">
    <property type="entry name" value="G_PROTEIN_RECEP_F1_1"/>
    <property type="match status" value="1"/>
</dbReference>
<feature type="transmembrane region" description="Helical" evidence="18">
    <location>
        <begin position="162"/>
        <end position="183"/>
    </location>
</feature>
<dbReference type="PRINTS" id="PR01428">
    <property type="entry name" value="PROTEASEAR"/>
</dbReference>
<evidence type="ECO:0000256" key="1">
    <source>
        <dbReference type="ARBA" id="ARBA00004651"/>
    </source>
</evidence>
<feature type="transmembrane region" description="Helical" evidence="18">
    <location>
        <begin position="297"/>
        <end position="322"/>
    </location>
</feature>
<keyword evidence="10 18" id="KW-0472">Membrane</keyword>
<evidence type="ECO:0000256" key="18">
    <source>
        <dbReference type="SAM" id="Phobius"/>
    </source>
</evidence>
<name>A0A9D3Q980_MEGAT</name>
<feature type="transmembrane region" description="Helical" evidence="18">
    <location>
        <begin position="88"/>
        <end position="110"/>
    </location>
</feature>
<comment type="caution">
    <text evidence="21">The sequence shown here is derived from an EMBL/GenBank/DDBJ whole genome shotgun (WGS) entry which is preliminary data.</text>
</comment>
<evidence type="ECO:0000256" key="5">
    <source>
        <dbReference type="ARBA" id="ARBA00022696"/>
    </source>
</evidence>
<dbReference type="InterPro" id="IPR017452">
    <property type="entry name" value="GPCR_Rhodpsn_7TM"/>
</dbReference>
<feature type="signal peptide" evidence="19">
    <location>
        <begin position="1"/>
        <end position="19"/>
    </location>
</feature>
<keyword evidence="5" id="KW-0356">Hemostasis</keyword>
<comment type="subcellular location">
    <subcellularLocation>
        <location evidence="1">Cell membrane</location>
        <topology evidence="1">Multi-pass membrane protein</topology>
    </subcellularLocation>
</comment>
<feature type="transmembrane region" description="Helical" evidence="18">
    <location>
        <begin position="204"/>
        <end position="224"/>
    </location>
</feature>
<evidence type="ECO:0000256" key="10">
    <source>
        <dbReference type="ARBA" id="ARBA00023136"/>
    </source>
</evidence>
<keyword evidence="6 19" id="KW-0732">Signal</keyword>
<keyword evidence="11 16" id="KW-1015">Disulfide bond</keyword>
<evidence type="ECO:0000256" key="19">
    <source>
        <dbReference type="SAM" id="SignalP"/>
    </source>
</evidence>
<evidence type="ECO:0000256" key="8">
    <source>
        <dbReference type="ARBA" id="ARBA00023040"/>
    </source>
</evidence>
<evidence type="ECO:0000256" key="2">
    <source>
        <dbReference type="ARBA" id="ARBA00019705"/>
    </source>
</evidence>
<dbReference type="GO" id="GO:0030194">
    <property type="term" value="P:positive regulation of blood coagulation"/>
    <property type="evidence" value="ECO:0007669"/>
    <property type="project" value="TreeGrafter"/>
</dbReference>
<evidence type="ECO:0000256" key="14">
    <source>
        <dbReference type="ARBA" id="ARBA00023224"/>
    </source>
</evidence>
<evidence type="ECO:0000256" key="16">
    <source>
        <dbReference type="PIRSR" id="PIRSR603912-52"/>
    </source>
</evidence>